<evidence type="ECO:0000313" key="4">
    <source>
        <dbReference type="Proteomes" id="UP000295325"/>
    </source>
</evidence>
<protein>
    <recommendedName>
        <fullName evidence="2">CAAX prenyl protease 2/Lysostaphin resistance protein A-like domain-containing protein</fullName>
    </recommendedName>
</protein>
<dbReference type="GO" id="GO:0080120">
    <property type="term" value="P:CAAX-box protein maturation"/>
    <property type="evidence" value="ECO:0007669"/>
    <property type="project" value="UniProtKB-ARBA"/>
</dbReference>
<dbReference type="GO" id="GO:0004175">
    <property type="term" value="F:endopeptidase activity"/>
    <property type="evidence" value="ECO:0007669"/>
    <property type="project" value="UniProtKB-ARBA"/>
</dbReference>
<dbReference type="InterPro" id="IPR003675">
    <property type="entry name" value="Rce1/LyrA-like_dom"/>
</dbReference>
<dbReference type="PANTHER" id="PTHR39430">
    <property type="entry name" value="MEMBRANE-ASSOCIATED PROTEASE-RELATED"/>
    <property type="match status" value="1"/>
</dbReference>
<feature type="transmembrane region" description="Helical" evidence="1">
    <location>
        <begin position="144"/>
        <end position="161"/>
    </location>
</feature>
<feature type="transmembrane region" description="Helical" evidence="1">
    <location>
        <begin position="181"/>
        <end position="197"/>
    </location>
</feature>
<feature type="transmembrane region" description="Helical" evidence="1">
    <location>
        <begin position="271"/>
        <end position="292"/>
    </location>
</feature>
<gene>
    <name evidence="3" type="ORF">EDD71_111105</name>
</gene>
<dbReference type="EMBL" id="SOAZ01000011">
    <property type="protein sequence ID" value="TDT58454.1"/>
    <property type="molecule type" value="Genomic_DNA"/>
</dbReference>
<evidence type="ECO:0000259" key="2">
    <source>
        <dbReference type="Pfam" id="PF02517"/>
    </source>
</evidence>
<feature type="transmembrane region" description="Helical" evidence="1">
    <location>
        <begin position="72"/>
        <end position="93"/>
    </location>
</feature>
<comment type="caution">
    <text evidence="3">The sequence shown here is derived from an EMBL/GenBank/DDBJ whole genome shotgun (WGS) entry which is preliminary data.</text>
</comment>
<dbReference type="PANTHER" id="PTHR39430:SF1">
    <property type="entry name" value="PROTEASE"/>
    <property type="match status" value="1"/>
</dbReference>
<reference evidence="3 4" key="1">
    <citation type="submission" date="2019-03" db="EMBL/GenBank/DDBJ databases">
        <title>Genomic Encyclopedia of Type Strains, Phase IV (KMG-IV): sequencing the most valuable type-strain genomes for metagenomic binning, comparative biology and taxonomic classification.</title>
        <authorList>
            <person name="Goeker M."/>
        </authorList>
    </citation>
    <scope>NUCLEOTIDE SEQUENCE [LARGE SCALE GENOMIC DNA]</scope>
    <source>
        <strain evidence="3 4">DSM 24455</strain>
    </source>
</reference>
<dbReference type="Proteomes" id="UP000295325">
    <property type="component" value="Unassembled WGS sequence"/>
</dbReference>
<dbReference type="AlphaFoldDB" id="A0A4R7KQL8"/>
<keyword evidence="4" id="KW-1185">Reference proteome</keyword>
<keyword evidence="1" id="KW-0472">Membrane</keyword>
<organism evidence="3 4">
    <name type="scientific">Fonticella tunisiensis</name>
    <dbReference type="NCBI Taxonomy" id="1096341"/>
    <lineage>
        <taxon>Bacteria</taxon>
        <taxon>Bacillati</taxon>
        <taxon>Bacillota</taxon>
        <taxon>Clostridia</taxon>
        <taxon>Eubacteriales</taxon>
        <taxon>Clostridiaceae</taxon>
        <taxon>Fonticella</taxon>
    </lineage>
</organism>
<feature type="domain" description="CAAX prenyl protease 2/Lysostaphin resistance protein A-like" evidence="2">
    <location>
        <begin position="148"/>
        <end position="239"/>
    </location>
</feature>
<feature type="transmembrane region" description="Helical" evidence="1">
    <location>
        <begin position="113"/>
        <end position="132"/>
    </location>
</feature>
<evidence type="ECO:0000313" key="3">
    <source>
        <dbReference type="EMBL" id="TDT58454.1"/>
    </source>
</evidence>
<accession>A0A4R7KQL8</accession>
<feature type="transmembrane region" description="Helical" evidence="1">
    <location>
        <begin position="20"/>
        <end position="45"/>
    </location>
</feature>
<dbReference type="Pfam" id="PF02517">
    <property type="entry name" value="Rce1-like"/>
    <property type="match status" value="1"/>
</dbReference>
<name>A0A4R7KQL8_9CLOT</name>
<sequence>MMRIFINKNGKLRSGWKIWIVLMASIFAAFVLNYVISFLSLSLMVSWSKFKALSISEDYAIQIVLRSPVRNYMLGLAGNLSIIAAVAVALKLIDRGKFRDIGVIFSRKSFKELIFGLLLGILSMSVIFFILLKIDNISLSHPQFNYYMLYGLITFIFVGIAEEMFSRGYCIMVLRQTQIKWAPVAGSSIIFTLLHLGNPNLKILGLINIFLTGILFALMYIKTESIFMSAGFHITWNYFQGNIFGFPVSGVDSKGFYGVKILKDNLLTGGSFGPEAGILTTSVLLLIMLAVWKFGTIMKKKEISNKISITAP</sequence>
<proteinExistence type="predicted"/>
<keyword evidence="1" id="KW-1133">Transmembrane helix</keyword>
<feature type="transmembrane region" description="Helical" evidence="1">
    <location>
        <begin position="203"/>
        <end position="221"/>
    </location>
</feature>
<dbReference type="RefSeq" id="WP_166636399.1">
    <property type="nucleotide sequence ID" value="NZ_SOAZ01000011.1"/>
</dbReference>
<keyword evidence="1" id="KW-0812">Transmembrane</keyword>
<feature type="transmembrane region" description="Helical" evidence="1">
    <location>
        <begin position="233"/>
        <end position="251"/>
    </location>
</feature>
<evidence type="ECO:0000256" key="1">
    <source>
        <dbReference type="SAM" id="Phobius"/>
    </source>
</evidence>